<dbReference type="UniPathway" id="UPA00606"/>
<comment type="pathway">
    <text evidence="1 9">Purine metabolism; purine nucleoside salvage.</text>
</comment>
<evidence type="ECO:0000256" key="3">
    <source>
        <dbReference type="ARBA" id="ARBA00011233"/>
    </source>
</evidence>
<dbReference type="Proteomes" id="UP000290759">
    <property type="component" value="Unassembled WGS sequence"/>
</dbReference>
<evidence type="ECO:0000313" key="12">
    <source>
        <dbReference type="Proteomes" id="UP000290759"/>
    </source>
</evidence>
<feature type="domain" description="Nucleoside phosphorylase" evidence="10">
    <location>
        <begin position="16"/>
        <end position="259"/>
    </location>
</feature>
<keyword evidence="7 9" id="KW-0808">Transferase</keyword>
<organism evidence="11 12">
    <name type="scientific">Lichenibacterium minor</name>
    <dbReference type="NCBI Taxonomy" id="2316528"/>
    <lineage>
        <taxon>Bacteria</taxon>
        <taxon>Pseudomonadati</taxon>
        <taxon>Pseudomonadota</taxon>
        <taxon>Alphaproteobacteria</taxon>
        <taxon>Hyphomicrobiales</taxon>
        <taxon>Lichenihabitantaceae</taxon>
        <taxon>Lichenibacterium</taxon>
    </lineage>
</organism>
<evidence type="ECO:0000256" key="8">
    <source>
        <dbReference type="ARBA" id="ARBA00031036"/>
    </source>
</evidence>
<proteinExistence type="inferred from homology"/>
<comment type="subunit">
    <text evidence="3">Homotrimer.</text>
</comment>
<dbReference type="InterPro" id="IPR011269">
    <property type="entry name" value="PUNP"/>
</dbReference>
<dbReference type="InterPro" id="IPR011268">
    <property type="entry name" value="Purine_phosphorylase"/>
</dbReference>
<dbReference type="GO" id="GO:0004731">
    <property type="term" value="F:purine-nucleoside phosphorylase activity"/>
    <property type="evidence" value="ECO:0007669"/>
    <property type="project" value="UniProtKB-EC"/>
</dbReference>
<dbReference type="Pfam" id="PF01048">
    <property type="entry name" value="PNP_UDP_1"/>
    <property type="match status" value="1"/>
</dbReference>
<evidence type="ECO:0000256" key="5">
    <source>
        <dbReference type="ARBA" id="ARBA00013834"/>
    </source>
</evidence>
<reference evidence="11 12" key="2">
    <citation type="submission" date="2019-02" db="EMBL/GenBank/DDBJ databases">
        <title>'Lichenibacterium ramalinii' gen. nov. sp. nov., 'Lichenibacterium minor' gen. nov. sp. nov.</title>
        <authorList>
            <person name="Pankratov T."/>
        </authorList>
    </citation>
    <scope>NUCLEOTIDE SEQUENCE [LARGE SCALE GENOMIC DNA]</scope>
    <source>
        <strain evidence="11 12">RmlP026</strain>
    </source>
</reference>
<evidence type="ECO:0000256" key="6">
    <source>
        <dbReference type="ARBA" id="ARBA00022676"/>
    </source>
</evidence>
<evidence type="ECO:0000256" key="2">
    <source>
        <dbReference type="ARBA" id="ARBA00006751"/>
    </source>
</evidence>
<name>A0A4Q2UBA1_9HYPH</name>
<comment type="similarity">
    <text evidence="2 9">Belongs to the PNP/MTAP phosphorylase family.</text>
</comment>
<dbReference type="PANTHER" id="PTHR11904">
    <property type="entry name" value="METHYLTHIOADENOSINE/PURINE NUCLEOSIDE PHOSPHORYLASE"/>
    <property type="match status" value="1"/>
</dbReference>
<reference evidence="11 12" key="1">
    <citation type="submission" date="2018-12" db="EMBL/GenBank/DDBJ databases">
        <authorList>
            <person name="Grouzdev D.S."/>
            <person name="Krutkina M.S."/>
        </authorList>
    </citation>
    <scope>NUCLEOTIDE SEQUENCE [LARGE SCALE GENOMIC DNA]</scope>
    <source>
        <strain evidence="11 12">RmlP026</strain>
    </source>
</reference>
<dbReference type="PIRSF" id="PIRSF000477">
    <property type="entry name" value="PurNPase"/>
    <property type="match status" value="1"/>
</dbReference>
<evidence type="ECO:0000313" key="11">
    <source>
        <dbReference type="EMBL" id="RYC32521.1"/>
    </source>
</evidence>
<evidence type="ECO:0000256" key="1">
    <source>
        <dbReference type="ARBA" id="ARBA00005058"/>
    </source>
</evidence>
<dbReference type="OrthoDB" id="1523230at2"/>
<evidence type="ECO:0000259" key="10">
    <source>
        <dbReference type="Pfam" id="PF01048"/>
    </source>
</evidence>
<dbReference type="AlphaFoldDB" id="A0A4Q2UBA1"/>
<accession>A0A4Q2UBA1</accession>
<dbReference type="GO" id="GO:0009116">
    <property type="term" value="P:nucleoside metabolic process"/>
    <property type="evidence" value="ECO:0007669"/>
    <property type="project" value="InterPro"/>
</dbReference>
<evidence type="ECO:0000256" key="9">
    <source>
        <dbReference type="PIRNR" id="PIRNR000477"/>
    </source>
</evidence>
<dbReference type="PANTHER" id="PTHR11904:SF9">
    <property type="entry name" value="PURINE NUCLEOSIDE PHOSPHORYLASE-RELATED"/>
    <property type="match status" value="1"/>
</dbReference>
<keyword evidence="12" id="KW-1185">Reference proteome</keyword>
<dbReference type="NCBIfam" id="NF006054">
    <property type="entry name" value="PRK08202.1"/>
    <property type="match status" value="1"/>
</dbReference>
<dbReference type="NCBIfam" id="TIGR01697">
    <property type="entry name" value="PNPH-PUNA-XAPA"/>
    <property type="match status" value="1"/>
</dbReference>
<dbReference type="InterPro" id="IPR035994">
    <property type="entry name" value="Nucleoside_phosphorylase_sf"/>
</dbReference>
<dbReference type="SUPFAM" id="SSF53167">
    <property type="entry name" value="Purine and uridine phosphorylases"/>
    <property type="match status" value="1"/>
</dbReference>
<dbReference type="InterPro" id="IPR000845">
    <property type="entry name" value="Nucleoside_phosphorylase_d"/>
</dbReference>
<dbReference type="EMBL" id="QYBB01000007">
    <property type="protein sequence ID" value="RYC32521.1"/>
    <property type="molecule type" value="Genomic_DNA"/>
</dbReference>
<dbReference type="NCBIfam" id="TIGR01698">
    <property type="entry name" value="PUNP"/>
    <property type="match status" value="1"/>
</dbReference>
<evidence type="ECO:0000256" key="7">
    <source>
        <dbReference type="ARBA" id="ARBA00022679"/>
    </source>
</evidence>
<protein>
    <recommendedName>
        <fullName evidence="5 9">Purine nucleoside phosphorylase</fullName>
        <ecNumber evidence="4 9">2.4.2.1</ecNumber>
    </recommendedName>
    <alternativeName>
        <fullName evidence="8 9">Inosine-guanosine phosphorylase</fullName>
    </alternativeName>
</protein>
<gene>
    <name evidence="11" type="ORF">D3273_08805</name>
</gene>
<dbReference type="EC" id="2.4.2.1" evidence="4 9"/>
<keyword evidence="6 9" id="KW-0328">Glycosyltransferase</keyword>
<evidence type="ECO:0000256" key="4">
    <source>
        <dbReference type="ARBA" id="ARBA00011886"/>
    </source>
</evidence>
<sequence length="264" mass="27415">MALLAERGIAGPIETAIVLGTGLGPVADALEGAISVPYADLAGFPAAGVSGHGGRLVAGTWEGARVAVLQGRAHYYETGDPAAMRVPLEVLARLGTRQLILTNSAGSLHADWYPGSLALISDHINFSGLNPLIGTDGDARFVGLADAYDRHLRMRLKRAAAQAGTAALREGVYMWFSGPSFETPAEVKVAKLLGADLVGMSTVPEVILARRLGLRVAGLSLVTNFATGIGGGNPSHTETKDTALGGSLALKRLLRAFLRARDDA</sequence>
<dbReference type="CDD" id="cd09009">
    <property type="entry name" value="PNP-EcPNPII_like"/>
    <property type="match status" value="1"/>
</dbReference>
<comment type="caution">
    <text evidence="11">The sequence shown here is derived from an EMBL/GenBank/DDBJ whole genome shotgun (WGS) entry which is preliminary data.</text>
</comment>
<dbReference type="Gene3D" id="3.40.50.1580">
    <property type="entry name" value="Nucleoside phosphorylase domain"/>
    <property type="match status" value="1"/>
</dbReference>
<comment type="function">
    <text evidence="9">The purine nucleoside phosphorylases catalyze the phosphorolytic breakdown of the N-glycosidic bond in the beta-(deoxy)ribonucleoside molecules, with the formation of the corresponding free purine bases and pentose-1-phosphate.</text>
</comment>
<dbReference type="GO" id="GO:0005737">
    <property type="term" value="C:cytoplasm"/>
    <property type="evidence" value="ECO:0007669"/>
    <property type="project" value="TreeGrafter"/>
</dbReference>